<name>A0ABR1Q086_9PEZI</name>
<proteinExistence type="predicted"/>
<sequence>MLSKIINFALLWALFCCAFAALGVEAASLPNGKRGQSSLVKRGIGNGDSRGILFKLAIEEGGPIMEFNGTLQSVMKQIQAIKPDFKFTPVPPANTVAHNQLDCLDPRINFARASKIQDDINYLRGLGDAICGDHGGSDGTHCGQISCEWNSAIKWCNKGPKYYETQCSVFADYAQDILAQCTSEENGSTDNVHGQEEDIVPDHDFLVVVEASQC</sequence>
<dbReference type="Proteomes" id="UP001391051">
    <property type="component" value="Unassembled WGS sequence"/>
</dbReference>
<keyword evidence="3" id="KW-1185">Reference proteome</keyword>
<organism evidence="2 3">
    <name type="scientific">Apiospora aurea</name>
    <dbReference type="NCBI Taxonomy" id="335848"/>
    <lineage>
        <taxon>Eukaryota</taxon>
        <taxon>Fungi</taxon>
        <taxon>Dikarya</taxon>
        <taxon>Ascomycota</taxon>
        <taxon>Pezizomycotina</taxon>
        <taxon>Sordariomycetes</taxon>
        <taxon>Xylariomycetidae</taxon>
        <taxon>Amphisphaeriales</taxon>
        <taxon>Apiosporaceae</taxon>
        <taxon>Apiospora</taxon>
    </lineage>
</organism>
<feature type="signal peptide" evidence="1">
    <location>
        <begin position="1"/>
        <end position="26"/>
    </location>
</feature>
<keyword evidence="1" id="KW-0732">Signal</keyword>
<feature type="chain" id="PRO_5047482413" description="Secreted protein" evidence="1">
    <location>
        <begin position="27"/>
        <end position="214"/>
    </location>
</feature>
<evidence type="ECO:0000313" key="2">
    <source>
        <dbReference type="EMBL" id="KAK7943414.1"/>
    </source>
</evidence>
<comment type="caution">
    <text evidence="2">The sequence shown here is derived from an EMBL/GenBank/DDBJ whole genome shotgun (WGS) entry which is preliminary data.</text>
</comment>
<dbReference type="PANTHER" id="PTHR35605:SF1">
    <property type="entry name" value="ECP2 EFFECTOR PROTEIN DOMAIN-CONTAINING PROTEIN-RELATED"/>
    <property type="match status" value="1"/>
</dbReference>
<accession>A0ABR1Q086</accession>
<dbReference type="RefSeq" id="XP_066695445.1">
    <property type="nucleotide sequence ID" value="XM_066848749.1"/>
</dbReference>
<gene>
    <name evidence="2" type="ORF">PG986_012527</name>
</gene>
<reference evidence="2 3" key="1">
    <citation type="submission" date="2023-01" db="EMBL/GenBank/DDBJ databases">
        <title>Analysis of 21 Apiospora genomes using comparative genomics revels a genus with tremendous synthesis potential of carbohydrate active enzymes and secondary metabolites.</title>
        <authorList>
            <person name="Sorensen T."/>
        </authorList>
    </citation>
    <scope>NUCLEOTIDE SEQUENCE [LARGE SCALE GENOMIC DNA]</scope>
    <source>
        <strain evidence="2 3">CBS 24483</strain>
    </source>
</reference>
<evidence type="ECO:0000256" key="1">
    <source>
        <dbReference type="SAM" id="SignalP"/>
    </source>
</evidence>
<evidence type="ECO:0000313" key="3">
    <source>
        <dbReference type="Proteomes" id="UP001391051"/>
    </source>
</evidence>
<dbReference type="PANTHER" id="PTHR35605">
    <property type="entry name" value="ECP2 EFFECTOR PROTEIN DOMAIN-CONTAINING PROTEIN-RELATED"/>
    <property type="match status" value="1"/>
</dbReference>
<evidence type="ECO:0008006" key="4">
    <source>
        <dbReference type="Google" id="ProtNLM"/>
    </source>
</evidence>
<protein>
    <recommendedName>
        <fullName evidence="4">Secreted protein</fullName>
    </recommendedName>
</protein>
<dbReference type="GeneID" id="92081811"/>
<dbReference type="EMBL" id="JAQQWE010000008">
    <property type="protein sequence ID" value="KAK7943414.1"/>
    <property type="molecule type" value="Genomic_DNA"/>
</dbReference>